<evidence type="ECO:0000313" key="3">
    <source>
        <dbReference type="EMBL" id="ODP27194.1"/>
    </source>
</evidence>
<evidence type="ECO:0000256" key="1">
    <source>
        <dbReference type="PROSITE-ProRule" id="PRU00510"/>
    </source>
</evidence>
<dbReference type="PROSITE" id="PS51128">
    <property type="entry name" value="ZF_DKSA_2"/>
    <property type="match status" value="1"/>
</dbReference>
<reference evidence="3 4" key="1">
    <citation type="submission" date="2016-08" db="EMBL/GenBank/DDBJ databases">
        <title>Genome sequencing of Paenibacillus sp. TI45-13ar, isolated from Korean traditional nuruk.</title>
        <authorList>
            <person name="Kim S.-J."/>
        </authorList>
    </citation>
    <scope>NUCLEOTIDE SEQUENCE [LARGE SCALE GENOMIC DNA]</scope>
    <source>
        <strain evidence="3 4">TI45-13ar</strain>
    </source>
</reference>
<dbReference type="Gene3D" id="1.20.120.910">
    <property type="entry name" value="DksA, coiled-coil domain"/>
    <property type="match status" value="1"/>
</dbReference>
<feature type="compositionally biased region" description="Basic and acidic residues" evidence="2">
    <location>
        <begin position="194"/>
        <end position="231"/>
    </location>
</feature>
<evidence type="ECO:0000313" key="4">
    <source>
        <dbReference type="Proteomes" id="UP000094578"/>
    </source>
</evidence>
<feature type="zinc finger region" description="dksA C4-type" evidence="1">
    <location>
        <begin position="97"/>
        <end position="121"/>
    </location>
</feature>
<dbReference type="InterPro" id="IPR014240">
    <property type="entry name" value="YteA"/>
</dbReference>
<comment type="caution">
    <text evidence="3">The sequence shown here is derived from an EMBL/GenBank/DDBJ whole genome shotgun (WGS) entry which is preliminary data.</text>
</comment>
<dbReference type="PANTHER" id="PTHR33823">
    <property type="entry name" value="RNA POLYMERASE-BINDING TRANSCRIPTION FACTOR DKSA-RELATED"/>
    <property type="match status" value="1"/>
</dbReference>
<proteinExistence type="predicted"/>
<feature type="region of interest" description="Disordered" evidence="2">
    <location>
        <begin position="173"/>
        <end position="259"/>
    </location>
</feature>
<dbReference type="AlphaFoldDB" id="A0A1E3L0H6"/>
<accession>A0A1E3L0H6</accession>
<organism evidence="3 4">
    <name type="scientific">Paenibacillus nuruki</name>
    <dbReference type="NCBI Taxonomy" id="1886670"/>
    <lineage>
        <taxon>Bacteria</taxon>
        <taxon>Bacillati</taxon>
        <taxon>Bacillota</taxon>
        <taxon>Bacilli</taxon>
        <taxon>Bacillales</taxon>
        <taxon>Paenibacillaceae</taxon>
        <taxon>Paenibacillus</taxon>
    </lineage>
</organism>
<protein>
    <submittedName>
        <fullName evidence="3">Uncharacterized protein</fullName>
    </submittedName>
</protein>
<dbReference type="PANTHER" id="PTHR33823:SF4">
    <property type="entry name" value="GENERAL STRESS PROTEIN 16O"/>
    <property type="match status" value="1"/>
</dbReference>
<dbReference type="RefSeq" id="WP_069328814.1">
    <property type="nucleotide sequence ID" value="NZ_MDER01000065.1"/>
</dbReference>
<gene>
    <name evidence="3" type="ORF">PTI45_03431</name>
</gene>
<dbReference type="EMBL" id="MDER01000065">
    <property type="protein sequence ID" value="ODP27194.1"/>
    <property type="molecule type" value="Genomic_DNA"/>
</dbReference>
<dbReference type="PATRIC" id="fig|1886670.3.peg.3489"/>
<dbReference type="SUPFAM" id="SSF109635">
    <property type="entry name" value="DnaK suppressor protein DksA, alpha-hairpin domain"/>
    <property type="match status" value="1"/>
</dbReference>
<sequence length="259" mass="28739">MKHLKSSQIEELKNSLLEDKEALERHFNMENDTADGQVESELDSTGELSSVDNHPADLGTETFERERDMAIDENMDEKLDQVNAALQRIEDGTYGISEISGEEIPFDRLQALPYTTMLVGESAEEGGGVNDYRPVEEDLITPAAKGAGENRQSHTGKFDDAGAWQAVEEYGVADSPAMSTQRDVESYNELAEGGENKDNGTVEDIEKFAGNDIEGGQRHVQRGEDLDRYVADDEGDTELQVTEDDEEIDAESEEADRRR</sequence>
<dbReference type="NCBIfam" id="TIGR02890">
    <property type="entry name" value="bacill_yteA"/>
    <property type="match status" value="1"/>
</dbReference>
<name>A0A1E3L0H6_9BACL</name>
<dbReference type="InterPro" id="IPR037187">
    <property type="entry name" value="DnaK_N"/>
</dbReference>
<dbReference type="STRING" id="1886670.PTI45_03431"/>
<evidence type="ECO:0000256" key="2">
    <source>
        <dbReference type="SAM" id="MobiDB-lite"/>
    </source>
</evidence>
<feature type="compositionally biased region" description="Acidic residues" evidence="2">
    <location>
        <begin position="232"/>
        <end position="259"/>
    </location>
</feature>
<dbReference type="Proteomes" id="UP000094578">
    <property type="component" value="Unassembled WGS sequence"/>
</dbReference>
<keyword evidence="4" id="KW-1185">Reference proteome</keyword>
<feature type="region of interest" description="Disordered" evidence="2">
    <location>
        <begin position="23"/>
        <end position="61"/>
    </location>
</feature>